<comment type="caution">
    <text evidence="1">The sequence shown here is derived from an EMBL/GenBank/DDBJ whole genome shotgun (WGS) entry which is preliminary data.</text>
</comment>
<evidence type="ECO:0000313" key="1">
    <source>
        <dbReference type="EMBL" id="GAH67154.1"/>
    </source>
</evidence>
<dbReference type="Pfam" id="PF14312">
    <property type="entry name" value="FG-GAP_2"/>
    <property type="match status" value="1"/>
</dbReference>
<organism evidence="1">
    <name type="scientific">marine sediment metagenome</name>
    <dbReference type="NCBI Taxonomy" id="412755"/>
    <lineage>
        <taxon>unclassified sequences</taxon>
        <taxon>metagenomes</taxon>
        <taxon>ecological metagenomes</taxon>
    </lineage>
</organism>
<name>X1IM15_9ZZZZ</name>
<gene>
    <name evidence="1" type="ORF">S03H2_44954</name>
</gene>
<sequence>MGGLKKLGLLFICVFFVSACEPIGLRLTIIEVADPPGWGKLADFSKGETGAGFADGFGYSVDISDNYAIVGAPGVDGEGLDRGAAYIYARSGGSWDW</sequence>
<dbReference type="EMBL" id="BARU01028137">
    <property type="protein sequence ID" value="GAH67154.1"/>
    <property type="molecule type" value="Genomic_DNA"/>
</dbReference>
<dbReference type="InterPro" id="IPR013517">
    <property type="entry name" value="FG-GAP"/>
</dbReference>
<dbReference type="PROSITE" id="PS51257">
    <property type="entry name" value="PROKAR_LIPOPROTEIN"/>
    <property type="match status" value="1"/>
</dbReference>
<accession>X1IM15</accession>
<proteinExistence type="predicted"/>
<dbReference type="AlphaFoldDB" id="X1IM15"/>
<reference evidence="1" key="1">
    <citation type="journal article" date="2014" name="Front. Microbiol.">
        <title>High frequency of phylogenetically diverse reductive dehalogenase-homologous genes in deep subseafloor sedimentary metagenomes.</title>
        <authorList>
            <person name="Kawai M."/>
            <person name="Futagami T."/>
            <person name="Toyoda A."/>
            <person name="Takaki Y."/>
            <person name="Nishi S."/>
            <person name="Hori S."/>
            <person name="Arai W."/>
            <person name="Tsubouchi T."/>
            <person name="Morono Y."/>
            <person name="Uchiyama I."/>
            <person name="Ito T."/>
            <person name="Fujiyama A."/>
            <person name="Inagaki F."/>
            <person name="Takami H."/>
        </authorList>
    </citation>
    <scope>NUCLEOTIDE SEQUENCE</scope>
    <source>
        <strain evidence="1">Expedition CK06-06</strain>
    </source>
</reference>
<protein>
    <submittedName>
        <fullName evidence="1">Uncharacterized protein</fullName>
    </submittedName>
</protein>